<dbReference type="SMART" id="SM00345">
    <property type="entry name" value="HTH_GNTR"/>
    <property type="match status" value="1"/>
</dbReference>
<dbReference type="Gene3D" id="1.20.120.530">
    <property type="entry name" value="GntR ligand-binding domain-like"/>
    <property type="match status" value="1"/>
</dbReference>
<dbReference type="PANTHER" id="PTHR43537">
    <property type="entry name" value="TRANSCRIPTIONAL REGULATOR, GNTR FAMILY"/>
    <property type="match status" value="1"/>
</dbReference>
<organism evidence="5 6">
    <name type="scientific">Gimesia chilikensis</name>
    <dbReference type="NCBI Taxonomy" id="2605989"/>
    <lineage>
        <taxon>Bacteria</taxon>
        <taxon>Pseudomonadati</taxon>
        <taxon>Planctomycetota</taxon>
        <taxon>Planctomycetia</taxon>
        <taxon>Planctomycetales</taxon>
        <taxon>Planctomycetaceae</taxon>
        <taxon>Gimesia</taxon>
    </lineage>
</organism>
<dbReference type="PROSITE" id="PS50949">
    <property type="entry name" value="HTH_GNTR"/>
    <property type="match status" value="1"/>
</dbReference>
<evidence type="ECO:0000256" key="3">
    <source>
        <dbReference type="ARBA" id="ARBA00023163"/>
    </source>
</evidence>
<dbReference type="SMART" id="SM00895">
    <property type="entry name" value="FCD"/>
    <property type="match status" value="1"/>
</dbReference>
<dbReference type="RefSeq" id="WP_145035954.1">
    <property type="nucleotide sequence ID" value="NZ_CP036347.1"/>
</dbReference>
<dbReference type="CDD" id="cd07377">
    <property type="entry name" value="WHTH_GntR"/>
    <property type="match status" value="1"/>
</dbReference>
<feature type="domain" description="HTH gntR-type" evidence="4">
    <location>
        <begin position="4"/>
        <end position="71"/>
    </location>
</feature>
<dbReference type="InterPro" id="IPR000524">
    <property type="entry name" value="Tscrpt_reg_HTH_GntR"/>
</dbReference>
<dbReference type="InterPro" id="IPR036390">
    <property type="entry name" value="WH_DNA-bd_sf"/>
</dbReference>
<name>A0A517W605_9PLAN</name>
<dbReference type="SUPFAM" id="SSF46785">
    <property type="entry name" value="Winged helix' DNA-binding domain"/>
    <property type="match status" value="1"/>
</dbReference>
<evidence type="ECO:0000256" key="2">
    <source>
        <dbReference type="ARBA" id="ARBA00023125"/>
    </source>
</evidence>
<dbReference type="GO" id="GO:0003700">
    <property type="term" value="F:DNA-binding transcription factor activity"/>
    <property type="evidence" value="ECO:0007669"/>
    <property type="project" value="InterPro"/>
</dbReference>
<dbReference type="AlphaFoldDB" id="A0A517W605"/>
<sequence length="203" mass="22634">MDKNRICDHIRKALTERILDGTYGPGEKLTELHIAKEFGTSQAPVREALKELESAGLVHSEAYKGTRVREVTDADIRDAYFARGLLEQGAAESAVHSLQDHLDELRTAYDGMFQAAEERDFAAQAACNYQFHRLIMQHSGNQVLLRLWDSLAFEARTRARLNRPEADPAQDVLSHLPILEAIAAGNGQHAGQLLREHAHSFAP</sequence>
<dbReference type="InterPro" id="IPR011711">
    <property type="entry name" value="GntR_C"/>
</dbReference>
<dbReference type="SUPFAM" id="SSF48008">
    <property type="entry name" value="GntR ligand-binding domain-like"/>
    <property type="match status" value="1"/>
</dbReference>
<dbReference type="Pfam" id="PF00392">
    <property type="entry name" value="GntR"/>
    <property type="match status" value="1"/>
</dbReference>
<dbReference type="GO" id="GO:0003677">
    <property type="term" value="F:DNA binding"/>
    <property type="evidence" value="ECO:0007669"/>
    <property type="project" value="UniProtKB-KW"/>
</dbReference>
<evidence type="ECO:0000313" key="6">
    <source>
        <dbReference type="Proteomes" id="UP000320722"/>
    </source>
</evidence>
<dbReference type="Proteomes" id="UP000320722">
    <property type="component" value="Chromosome"/>
</dbReference>
<keyword evidence="2" id="KW-0238">DNA-binding</keyword>
<evidence type="ECO:0000256" key="1">
    <source>
        <dbReference type="ARBA" id="ARBA00023015"/>
    </source>
</evidence>
<keyword evidence="1" id="KW-0805">Transcription regulation</keyword>
<gene>
    <name evidence="5" type="primary">ydfH_1</name>
    <name evidence="5" type="ORF">V6x_03450</name>
</gene>
<evidence type="ECO:0000259" key="4">
    <source>
        <dbReference type="PROSITE" id="PS50949"/>
    </source>
</evidence>
<dbReference type="Pfam" id="PF07729">
    <property type="entry name" value="FCD"/>
    <property type="match status" value="1"/>
</dbReference>
<dbReference type="PANTHER" id="PTHR43537:SF24">
    <property type="entry name" value="GLUCONATE OPERON TRANSCRIPTIONAL REPRESSOR"/>
    <property type="match status" value="1"/>
</dbReference>
<keyword evidence="3" id="KW-0804">Transcription</keyword>
<accession>A0A517W605</accession>
<dbReference type="EMBL" id="CP036347">
    <property type="protein sequence ID" value="QDU00670.1"/>
    <property type="molecule type" value="Genomic_DNA"/>
</dbReference>
<dbReference type="InterPro" id="IPR008920">
    <property type="entry name" value="TF_FadR/GntR_C"/>
</dbReference>
<proteinExistence type="predicted"/>
<reference evidence="5 6" key="1">
    <citation type="submission" date="2019-02" db="EMBL/GenBank/DDBJ databases">
        <title>Deep-cultivation of Planctomycetes and their phenomic and genomic characterization uncovers novel biology.</title>
        <authorList>
            <person name="Wiegand S."/>
            <person name="Jogler M."/>
            <person name="Boedeker C."/>
            <person name="Pinto D."/>
            <person name="Vollmers J."/>
            <person name="Rivas-Marin E."/>
            <person name="Kohn T."/>
            <person name="Peeters S.H."/>
            <person name="Heuer A."/>
            <person name="Rast P."/>
            <person name="Oberbeckmann S."/>
            <person name="Bunk B."/>
            <person name="Jeske O."/>
            <person name="Meyerdierks A."/>
            <person name="Storesund J.E."/>
            <person name="Kallscheuer N."/>
            <person name="Luecker S."/>
            <person name="Lage O.M."/>
            <person name="Pohl T."/>
            <person name="Merkel B.J."/>
            <person name="Hornburger P."/>
            <person name="Mueller R.-W."/>
            <person name="Bruemmer F."/>
            <person name="Labrenz M."/>
            <person name="Spormann A.M."/>
            <person name="Op den Camp H."/>
            <person name="Overmann J."/>
            <person name="Amann R."/>
            <person name="Jetten M.S.M."/>
            <person name="Mascher T."/>
            <person name="Medema M.H."/>
            <person name="Devos D.P."/>
            <person name="Kaster A.-K."/>
            <person name="Ovreas L."/>
            <person name="Rohde M."/>
            <person name="Galperin M.Y."/>
            <person name="Jogler C."/>
        </authorList>
    </citation>
    <scope>NUCLEOTIDE SEQUENCE [LARGE SCALE GENOMIC DNA]</scope>
    <source>
        <strain evidence="5 6">V6</strain>
    </source>
</reference>
<protein>
    <submittedName>
        <fullName evidence="5">Putative HTH-type transcriptional regulator YdfH</fullName>
    </submittedName>
</protein>
<dbReference type="InterPro" id="IPR036388">
    <property type="entry name" value="WH-like_DNA-bd_sf"/>
</dbReference>
<evidence type="ECO:0000313" key="5">
    <source>
        <dbReference type="EMBL" id="QDU00670.1"/>
    </source>
</evidence>
<dbReference type="Gene3D" id="1.10.10.10">
    <property type="entry name" value="Winged helix-like DNA-binding domain superfamily/Winged helix DNA-binding domain"/>
    <property type="match status" value="1"/>
</dbReference>